<reference evidence="7 8" key="1">
    <citation type="journal article" date="2007" name="Science">
        <title>Sea anemone genome reveals ancestral eumetazoan gene repertoire and genomic organization.</title>
        <authorList>
            <person name="Putnam N.H."/>
            <person name="Srivastava M."/>
            <person name="Hellsten U."/>
            <person name="Dirks B."/>
            <person name="Chapman J."/>
            <person name="Salamov A."/>
            <person name="Terry A."/>
            <person name="Shapiro H."/>
            <person name="Lindquist E."/>
            <person name="Kapitonov V.V."/>
            <person name="Jurka J."/>
            <person name="Genikhovich G."/>
            <person name="Grigoriev I.V."/>
            <person name="Lucas S.M."/>
            <person name="Steele R.E."/>
            <person name="Finnerty J.R."/>
            <person name="Technau U."/>
            <person name="Martindale M.Q."/>
            <person name="Rokhsar D.S."/>
        </authorList>
    </citation>
    <scope>NUCLEOTIDE SEQUENCE [LARGE SCALE GENOMIC DNA]</scope>
    <source>
        <strain evidence="8">CH2 X CH6</strain>
    </source>
</reference>
<dbReference type="GO" id="GO:0006508">
    <property type="term" value="P:proteolysis"/>
    <property type="evidence" value="ECO:0007669"/>
    <property type="project" value="UniProtKB-KW"/>
</dbReference>
<evidence type="ECO:0000313" key="7">
    <source>
        <dbReference type="EMBL" id="EDO25439.1"/>
    </source>
</evidence>
<evidence type="ECO:0000256" key="4">
    <source>
        <dbReference type="ARBA" id="ARBA00022833"/>
    </source>
</evidence>
<name>A8DWH0_NEMVE</name>
<evidence type="ECO:0000256" key="2">
    <source>
        <dbReference type="ARBA" id="ARBA00022723"/>
    </source>
</evidence>
<evidence type="ECO:0000256" key="3">
    <source>
        <dbReference type="ARBA" id="ARBA00022801"/>
    </source>
</evidence>
<organism evidence="7 8">
    <name type="scientific">Nematostella vectensis</name>
    <name type="common">Starlet sea anemone</name>
    <dbReference type="NCBI Taxonomy" id="45351"/>
    <lineage>
        <taxon>Eukaryota</taxon>
        <taxon>Metazoa</taxon>
        <taxon>Cnidaria</taxon>
        <taxon>Anthozoa</taxon>
        <taxon>Hexacorallia</taxon>
        <taxon>Actiniaria</taxon>
        <taxon>Edwardsiidae</taxon>
        <taxon>Nematostella</taxon>
    </lineage>
</organism>
<evidence type="ECO:0000313" key="8">
    <source>
        <dbReference type="Proteomes" id="UP000001593"/>
    </source>
</evidence>
<keyword evidence="2" id="KW-0479">Metal-binding</keyword>
<dbReference type="Gene3D" id="3.10.450.490">
    <property type="match status" value="1"/>
</dbReference>
<accession>A8DWH0</accession>
<feature type="non-terminal residue" evidence="7">
    <location>
        <position position="1"/>
    </location>
</feature>
<evidence type="ECO:0000259" key="6">
    <source>
        <dbReference type="Pfam" id="PF07504"/>
    </source>
</evidence>
<dbReference type="EMBL" id="DS479654">
    <property type="protein sequence ID" value="EDO25439.1"/>
    <property type="molecule type" value="Genomic_DNA"/>
</dbReference>
<evidence type="ECO:0000256" key="1">
    <source>
        <dbReference type="ARBA" id="ARBA00022670"/>
    </source>
</evidence>
<dbReference type="InterPro" id="IPR050728">
    <property type="entry name" value="Zinc_Metalloprotease_M4"/>
</dbReference>
<sequence length="190" mass="21391">QVADKNVKEMVFDDKGQPSLIIFNESANVSSANFQNVLKENLKLRSDFNFVKIKDEMDNLGIVHEKYQLYYKTVKVEFATYTIHSRNGKVISMSGDIYNANTINITPTITGEKALEYAKKAAGSNSFLWENKREASLINYTKPQGELVLLPDMGSIGIERETTALILAYKFDIYATNPISRGDVYVDAKT</sequence>
<gene>
    <name evidence="7" type="ORF">NEMVEDRAFT_v1g226001</name>
</gene>
<dbReference type="GO" id="GO:0046872">
    <property type="term" value="F:metal ion binding"/>
    <property type="evidence" value="ECO:0007669"/>
    <property type="project" value="UniProtKB-KW"/>
</dbReference>
<keyword evidence="3" id="KW-0378">Hydrolase</keyword>
<dbReference type="Pfam" id="PF07504">
    <property type="entry name" value="FTP"/>
    <property type="match status" value="1"/>
</dbReference>
<protein>
    <recommendedName>
        <fullName evidence="6">FTP domain-containing protein</fullName>
    </recommendedName>
</protein>
<dbReference type="PANTHER" id="PTHR33794">
    <property type="entry name" value="BACILLOLYSIN"/>
    <property type="match status" value="1"/>
</dbReference>
<evidence type="ECO:0000256" key="5">
    <source>
        <dbReference type="ARBA" id="ARBA00023049"/>
    </source>
</evidence>
<dbReference type="HOGENOM" id="CLU_1431381_0_0_1"/>
<keyword evidence="4" id="KW-0862">Zinc</keyword>
<dbReference type="AlphaFoldDB" id="A8DWH0"/>
<keyword evidence="5" id="KW-0482">Metalloprotease</keyword>
<dbReference type="InParanoid" id="A8DWH0"/>
<proteinExistence type="predicted"/>
<feature type="non-terminal residue" evidence="7">
    <location>
        <position position="190"/>
    </location>
</feature>
<dbReference type="PANTHER" id="PTHR33794:SF1">
    <property type="entry name" value="BACILLOLYSIN"/>
    <property type="match status" value="1"/>
</dbReference>
<dbReference type="InterPro" id="IPR011096">
    <property type="entry name" value="FTP_domain"/>
</dbReference>
<dbReference type="GO" id="GO:0008237">
    <property type="term" value="F:metallopeptidase activity"/>
    <property type="evidence" value="ECO:0007669"/>
    <property type="project" value="UniProtKB-KW"/>
</dbReference>
<feature type="domain" description="FTP" evidence="6">
    <location>
        <begin position="49"/>
        <end position="96"/>
    </location>
</feature>
<keyword evidence="8" id="KW-1185">Reference proteome</keyword>
<keyword evidence="1" id="KW-0645">Protease</keyword>
<dbReference type="Proteomes" id="UP000001593">
    <property type="component" value="Unassembled WGS sequence"/>
</dbReference>